<dbReference type="SUPFAM" id="SSF52343">
    <property type="entry name" value="Ferredoxin reductase-like, C-terminal NADP-linked domain"/>
    <property type="match status" value="1"/>
</dbReference>
<dbReference type="PANTHER" id="PTHR47354">
    <property type="entry name" value="NADH OXIDOREDUCTASE HCR"/>
    <property type="match status" value="1"/>
</dbReference>
<dbReference type="STRING" id="630626.EBL_c34260"/>
<dbReference type="PRINTS" id="PR00410">
    <property type="entry name" value="PHEHYDRXLASE"/>
</dbReference>
<dbReference type="InterPro" id="IPR001709">
    <property type="entry name" value="Flavoprot_Pyr_Nucl_cyt_Rdtase"/>
</dbReference>
<dbReference type="SUPFAM" id="SSF63380">
    <property type="entry name" value="Riboflavin synthase domain-like"/>
    <property type="match status" value="1"/>
</dbReference>
<dbReference type="GO" id="GO:0051536">
    <property type="term" value="F:iron-sulfur cluster binding"/>
    <property type="evidence" value="ECO:0007669"/>
    <property type="project" value="InterPro"/>
</dbReference>
<feature type="domain" description="2Fe-2S ferredoxin-type" evidence="2">
    <location>
        <begin position="1"/>
        <end position="87"/>
    </location>
</feature>
<keyword evidence="4" id="KW-0223">Dioxygenase</keyword>
<dbReference type="eggNOG" id="COG0543">
    <property type="taxonomic scope" value="Bacteria"/>
</dbReference>
<dbReference type="InterPro" id="IPR001433">
    <property type="entry name" value="OxRdtase_FAD/NAD-bd"/>
</dbReference>
<dbReference type="RefSeq" id="WP_002444116.1">
    <property type="nucleotide sequence ID" value="NC_017910.1"/>
</dbReference>
<keyword evidence="5" id="KW-1185">Reference proteome</keyword>
<dbReference type="KEGG" id="ebt:EBL_c34260"/>
<feature type="domain" description="FAD-binding FR-type" evidence="3">
    <location>
        <begin position="94"/>
        <end position="191"/>
    </location>
</feature>
<accession>K6UVT0</accession>
<dbReference type="PRINTS" id="PR00371">
    <property type="entry name" value="FPNCR"/>
</dbReference>
<dbReference type="OrthoDB" id="9801155at2"/>
<dbReference type="PANTHER" id="PTHR47354:SF5">
    <property type="entry name" value="PROTEIN RFBI"/>
    <property type="match status" value="1"/>
</dbReference>
<reference evidence="4 5" key="1">
    <citation type="journal article" date="2012" name="J. Bacteriol.">
        <title>Complete genome sequence of the B12-producing Shimwellia blattae strain DSM 4481, isolated from a cockroach.</title>
        <authorList>
            <person name="Brzuszkiewicz E."/>
            <person name="Waschkowitz T."/>
            <person name="Wiezer A."/>
            <person name="Daniel R."/>
        </authorList>
    </citation>
    <scope>NUCLEOTIDE SEQUENCE [LARGE SCALE GENOMIC DNA]</scope>
    <source>
        <strain evidence="5">ATCC 29907 / DSM 4481 / JCM 1650 / NBRC 105725 / CDC 9005-74</strain>
    </source>
</reference>
<keyword evidence="4" id="KW-0560">Oxidoreductase</keyword>
<dbReference type="InterPro" id="IPR017938">
    <property type="entry name" value="Riboflavin_synthase-like_b-brl"/>
</dbReference>
<comment type="cofactor">
    <cofactor evidence="1">
        <name>[2Fe-2S] cluster</name>
        <dbReference type="ChEBI" id="CHEBI:190135"/>
    </cofactor>
</comment>
<dbReference type="Gene3D" id="3.40.50.80">
    <property type="entry name" value="Nucleotide-binding domain of ferredoxin-NADP reductase (FNR) module"/>
    <property type="match status" value="1"/>
</dbReference>
<dbReference type="InterPro" id="IPR008333">
    <property type="entry name" value="Cbr1-like_FAD-bd_dom"/>
</dbReference>
<dbReference type="InterPro" id="IPR050415">
    <property type="entry name" value="MRET"/>
</dbReference>
<name>I2BD82_SHIBC</name>
<evidence type="ECO:0000313" key="5">
    <source>
        <dbReference type="Proteomes" id="UP000001955"/>
    </source>
</evidence>
<dbReference type="InterPro" id="IPR001041">
    <property type="entry name" value="2Fe-2S_ferredoxin-type"/>
</dbReference>
<dbReference type="Proteomes" id="UP000001955">
    <property type="component" value="Chromosome"/>
</dbReference>
<dbReference type="Pfam" id="PF00970">
    <property type="entry name" value="FAD_binding_6"/>
    <property type="match status" value="1"/>
</dbReference>
<dbReference type="InterPro" id="IPR039261">
    <property type="entry name" value="FNR_nucleotide-bd"/>
</dbReference>
<dbReference type="AlphaFoldDB" id="I2BD82"/>
<dbReference type="InterPro" id="IPR012675">
    <property type="entry name" value="Beta-grasp_dom_sf"/>
</dbReference>
<evidence type="ECO:0000259" key="3">
    <source>
        <dbReference type="PROSITE" id="PS51384"/>
    </source>
</evidence>
<organism evidence="4 5">
    <name type="scientific">Shimwellia blattae (strain ATCC 29907 / DSM 4481 / JCM 1650 / NBRC 105725 / CDC 9005-74)</name>
    <name type="common">Escherichia blattae</name>
    <dbReference type="NCBI Taxonomy" id="630626"/>
    <lineage>
        <taxon>Bacteria</taxon>
        <taxon>Pseudomonadati</taxon>
        <taxon>Pseudomonadota</taxon>
        <taxon>Gammaproteobacteria</taxon>
        <taxon>Enterobacterales</taxon>
        <taxon>Enterobacteriaceae</taxon>
        <taxon>Shimwellia</taxon>
    </lineage>
</organism>
<dbReference type="InterPro" id="IPR017927">
    <property type="entry name" value="FAD-bd_FR_type"/>
</dbReference>
<dbReference type="EMBL" id="CP001560">
    <property type="protein sequence ID" value="AFJ48486.1"/>
    <property type="molecule type" value="Genomic_DNA"/>
</dbReference>
<evidence type="ECO:0000256" key="1">
    <source>
        <dbReference type="ARBA" id="ARBA00034078"/>
    </source>
</evidence>
<dbReference type="PATRIC" id="fig|630626.3.peg.3339"/>
<dbReference type="HOGENOM" id="CLU_003827_7_0_6"/>
<dbReference type="CDD" id="cd00207">
    <property type="entry name" value="fer2"/>
    <property type="match status" value="1"/>
</dbReference>
<accession>I2BD82</accession>
<dbReference type="Pfam" id="PF00175">
    <property type="entry name" value="NAD_binding_1"/>
    <property type="match status" value="1"/>
</dbReference>
<proteinExistence type="predicted"/>
<dbReference type="PROSITE" id="PS51085">
    <property type="entry name" value="2FE2S_FER_2"/>
    <property type="match status" value="1"/>
</dbReference>
<dbReference type="GO" id="GO:0051213">
    <property type="term" value="F:dioxygenase activity"/>
    <property type="evidence" value="ECO:0007669"/>
    <property type="project" value="UniProtKB-KW"/>
</dbReference>
<dbReference type="Gene3D" id="2.40.30.10">
    <property type="entry name" value="Translation factors"/>
    <property type="match status" value="1"/>
</dbReference>
<evidence type="ECO:0000259" key="2">
    <source>
        <dbReference type="PROSITE" id="PS51085"/>
    </source>
</evidence>
<dbReference type="Pfam" id="PF00111">
    <property type="entry name" value="Fer2"/>
    <property type="match status" value="1"/>
</dbReference>
<evidence type="ECO:0000313" key="4">
    <source>
        <dbReference type="EMBL" id="AFJ48486.1"/>
    </source>
</evidence>
<dbReference type="SUPFAM" id="SSF54292">
    <property type="entry name" value="2Fe-2S ferredoxin-like"/>
    <property type="match status" value="1"/>
</dbReference>
<gene>
    <name evidence="4" type="primary">ndoR</name>
    <name evidence="4" type="ordered locus">EBL_c34260</name>
</gene>
<dbReference type="Gene3D" id="3.10.20.30">
    <property type="match status" value="1"/>
</dbReference>
<dbReference type="CDD" id="cd06187">
    <property type="entry name" value="O2ase_reductase_like"/>
    <property type="match status" value="1"/>
</dbReference>
<dbReference type="InterPro" id="IPR036010">
    <property type="entry name" value="2Fe-2S_ferredoxin-like_sf"/>
</dbReference>
<protein>
    <submittedName>
        <fullName evidence="4">Naphthalene 1,2-dioxygenase system ferredoxin--NAD(+) reductase component</fullName>
    </submittedName>
</protein>
<dbReference type="eggNOG" id="COG0633">
    <property type="taxonomic scope" value="Bacteria"/>
</dbReference>
<dbReference type="PROSITE" id="PS51384">
    <property type="entry name" value="FAD_FR"/>
    <property type="match status" value="1"/>
</dbReference>
<sequence length="325" mass="35389">MHLDLTPLNRRVVITPGSNLLDILREHQIPVSWSCMAGRCQTCRCQVLSGHVEQQLPEDAPELGAGEVLACCTTLHSDSVVQLPDCDDVVVHPARTLKTTVTAFTPVCHDVWLLRLRPAKPFSWSAGQFVRLTFPGGGQRSYSMASTPEDDELEFHIRIVPDGRLTPSLPAGLKTGDSVKLSGPLGASWLRLRHDGPLLCVASGTGLAPQLSIIRTALATGVTRPVTLYYGARREEDLYGVAQLEQLARDYPGFRFHVVLSQQPASAHRRHGRLPATIAGDIPSLAGWKIYPAGNPAMVASMTELALQLGARPQDIHADAFYFQP</sequence>